<organism evidence="3 4">
    <name type="scientific">Halonatronomonas betaini</name>
    <dbReference type="NCBI Taxonomy" id="2778430"/>
    <lineage>
        <taxon>Bacteria</taxon>
        <taxon>Bacillati</taxon>
        <taxon>Bacillota</taxon>
        <taxon>Clostridia</taxon>
        <taxon>Halanaerobiales</taxon>
        <taxon>Halarsenatibacteraceae</taxon>
        <taxon>Halonatronomonas</taxon>
    </lineage>
</organism>
<dbReference type="InterPro" id="IPR023753">
    <property type="entry name" value="FAD/NAD-binding_dom"/>
</dbReference>
<feature type="domain" description="FAD/NAD(P)-binding" evidence="2">
    <location>
        <begin position="4"/>
        <end position="116"/>
    </location>
</feature>
<dbReference type="PRINTS" id="PR00411">
    <property type="entry name" value="PNDRDTASEI"/>
</dbReference>
<dbReference type="Pfam" id="PF07992">
    <property type="entry name" value="Pyr_redox_2"/>
    <property type="match status" value="1"/>
</dbReference>
<evidence type="ECO:0000259" key="2">
    <source>
        <dbReference type="Pfam" id="PF07992"/>
    </source>
</evidence>
<keyword evidence="4" id="KW-1185">Reference proteome</keyword>
<dbReference type="AlphaFoldDB" id="A0A931AU05"/>
<accession>A0A931AU05</accession>
<evidence type="ECO:0000256" key="1">
    <source>
        <dbReference type="ARBA" id="ARBA00023002"/>
    </source>
</evidence>
<dbReference type="InterPro" id="IPR036188">
    <property type="entry name" value="FAD/NAD-bd_sf"/>
</dbReference>
<dbReference type="PANTHER" id="PTHR42949">
    <property type="entry name" value="ANAEROBIC GLYCEROL-3-PHOSPHATE DEHYDROGENASE SUBUNIT B"/>
    <property type="match status" value="1"/>
</dbReference>
<reference evidence="3" key="1">
    <citation type="submission" date="2020-11" db="EMBL/GenBank/DDBJ databases">
        <title>Halonatronomonas betainensis gen. nov., sp. nov. a novel haloalkaliphilic representative of the family Halanaerobiacae capable of betaine degradation.</title>
        <authorList>
            <person name="Boltyanskaya Y."/>
            <person name="Kevbrin V."/>
            <person name="Detkova E."/>
            <person name="Grouzdev D.S."/>
            <person name="Koziaeva V."/>
            <person name="Zhilina T."/>
        </authorList>
    </citation>
    <scope>NUCLEOTIDE SEQUENCE</scope>
    <source>
        <strain evidence="3">Z-7014</strain>
    </source>
</reference>
<dbReference type="RefSeq" id="WP_270455270.1">
    <property type="nucleotide sequence ID" value="NZ_JADPIE010000010.1"/>
</dbReference>
<dbReference type="Gene3D" id="3.50.50.60">
    <property type="entry name" value="FAD/NAD(P)-binding domain"/>
    <property type="match status" value="1"/>
</dbReference>
<dbReference type="EMBL" id="JADPIE010000010">
    <property type="protein sequence ID" value="MBF8438169.1"/>
    <property type="molecule type" value="Genomic_DNA"/>
</dbReference>
<dbReference type="InterPro" id="IPR051691">
    <property type="entry name" value="Metab_Enz_Cyan_OpOx_G3PDH"/>
</dbReference>
<dbReference type="Proteomes" id="UP000621436">
    <property type="component" value="Unassembled WGS sequence"/>
</dbReference>
<gene>
    <name evidence="3" type="ORF">I0Q91_13835</name>
</gene>
<protein>
    <submittedName>
        <fullName evidence="3">FAD-dependent oxidoreductase</fullName>
    </submittedName>
</protein>
<sequence length="347" mass="39155">MTRIGVIGGGIAGSTVSVELAEAGFEITLFEKAGEIGGQVSEFGCKATDICTRCNLCLVDSVFNQLNQDSKIKINKGHQVIDSYKENDSFTLYCEEDGNEKVYKGFDRIVLATGYRRWSELETGTPEIFTDQRIIWSGEFEEMLFKRRDYLQNKDLELDIDFKPESAYFIQCNGSRSPQEKAAYCSRVCCGYNYRIARVLRENYPELELGIFFIDMQESGFLTDLSFQKLIDEEIKYFNCKPLRINKRDEQIEIAYEDQAAGEMKKVKTDLLILSEGIHPGKENELWSKLFNLQLNSDGFLEEINPGRETGVYLAGTVSGPGDIATTISKSKAVANKIIAAEKEVVI</sequence>
<evidence type="ECO:0000313" key="3">
    <source>
        <dbReference type="EMBL" id="MBF8438169.1"/>
    </source>
</evidence>
<dbReference type="GO" id="GO:0016491">
    <property type="term" value="F:oxidoreductase activity"/>
    <property type="evidence" value="ECO:0007669"/>
    <property type="project" value="UniProtKB-KW"/>
</dbReference>
<keyword evidence="1" id="KW-0560">Oxidoreductase</keyword>
<dbReference type="SUPFAM" id="SSF51905">
    <property type="entry name" value="FAD/NAD(P)-binding domain"/>
    <property type="match status" value="1"/>
</dbReference>
<name>A0A931AU05_9FIRM</name>
<comment type="caution">
    <text evidence="3">The sequence shown here is derived from an EMBL/GenBank/DDBJ whole genome shotgun (WGS) entry which is preliminary data.</text>
</comment>
<proteinExistence type="predicted"/>
<evidence type="ECO:0000313" key="4">
    <source>
        <dbReference type="Proteomes" id="UP000621436"/>
    </source>
</evidence>
<dbReference type="PANTHER" id="PTHR42949:SF3">
    <property type="entry name" value="ANAEROBIC GLYCEROL-3-PHOSPHATE DEHYDROGENASE SUBUNIT B"/>
    <property type="match status" value="1"/>
</dbReference>